<keyword evidence="1" id="KW-1133">Transmembrane helix</keyword>
<keyword evidence="1" id="KW-0812">Transmembrane</keyword>
<evidence type="ECO:0000313" key="2">
    <source>
        <dbReference type="EMBL" id="KAJ8964616.1"/>
    </source>
</evidence>
<name>A0ABQ9IT17_9CUCU</name>
<accession>A0ABQ9IT17</accession>
<protein>
    <submittedName>
        <fullName evidence="2">Uncharacterized protein</fullName>
    </submittedName>
</protein>
<dbReference type="SUPFAM" id="SSF52833">
    <property type="entry name" value="Thioredoxin-like"/>
    <property type="match status" value="1"/>
</dbReference>
<feature type="non-terminal residue" evidence="2">
    <location>
        <position position="1"/>
    </location>
</feature>
<organism evidence="2 3">
    <name type="scientific">Molorchus minor</name>
    <dbReference type="NCBI Taxonomy" id="1323400"/>
    <lineage>
        <taxon>Eukaryota</taxon>
        <taxon>Metazoa</taxon>
        <taxon>Ecdysozoa</taxon>
        <taxon>Arthropoda</taxon>
        <taxon>Hexapoda</taxon>
        <taxon>Insecta</taxon>
        <taxon>Pterygota</taxon>
        <taxon>Neoptera</taxon>
        <taxon>Endopterygota</taxon>
        <taxon>Coleoptera</taxon>
        <taxon>Polyphaga</taxon>
        <taxon>Cucujiformia</taxon>
        <taxon>Chrysomeloidea</taxon>
        <taxon>Cerambycidae</taxon>
        <taxon>Lamiinae</taxon>
        <taxon>Monochamini</taxon>
        <taxon>Molorchus</taxon>
    </lineage>
</organism>
<sequence length="82" mass="9566">WESTAVVNGEFVQLKLADYLGKYLVFSFIHWTCKFCLYHLAIGLKNLNRKINTEVVACSVDYTFYSPCMDKHSPKEGWPRED</sequence>
<keyword evidence="1" id="KW-0472">Membrane</keyword>
<dbReference type="InterPro" id="IPR036249">
    <property type="entry name" value="Thioredoxin-like_sf"/>
</dbReference>
<evidence type="ECO:0000256" key="1">
    <source>
        <dbReference type="SAM" id="Phobius"/>
    </source>
</evidence>
<evidence type="ECO:0000313" key="3">
    <source>
        <dbReference type="Proteomes" id="UP001162164"/>
    </source>
</evidence>
<keyword evidence="3" id="KW-1185">Reference proteome</keyword>
<feature type="transmembrane region" description="Helical" evidence="1">
    <location>
        <begin position="20"/>
        <end position="41"/>
    </location>
</feature>
<dbReference type="EMBL" id="JAPWTJ010002760">
    <property type="protein sequence ID" value="KAJ8964616.1"/>
    <property type="molecule type" value="Genomic_DNA"/>
</dbReference>
<dbReference type="Gene3D" id="3.40.30.10">
    <property type="entry name" value="Glutaredoxin"/>
    <property type="match status" value="1"/>
</dbReference>
<reference evidence="2" key="1">
    <citation type="journal article" date="2023" name="Insect Mol. Biol.">
        <title>Genome sequencing provides insights into the evolution of gene families encoding plant cell wall-degrading enzymes in longhorned beetles.</title>
        <authorList>
            <person name="Shin N.R."/>
            <person name="Okamura Y."/>
            <person name="Kirsch R."/>
            <person name="Pauchet Y."/>
        </authorList>
    </citation>
    <scope>NUCLEOTIDE SEQUENCE</scope>
    <source>
        <strain evidence="2">MMC_N1</strain>
    </source>
</reference>
<dbReference type="Proteomes" id="UP001162164">
    <property type="component" value="Unassembled WGS sequence"/>
</dbReference>
<gene>
    <name evidence="2" type="ORF">NQ317_002296</name>
</gene>
<comment type="caution">
    <text evidence="2">The sequence shown here is derived from an EMBL/GenBank/DDBJ whole genome shotgun (WGS) entry which is preliminary data.</text>
</comment>
<proteinExistence type="predicted"/>